<keyword evidence="1" id="KW-1133">Transmembrane helix</keyword>
<sequence>MKKWFAVMGMILVAFVIGWMILDRNGSGMLQELCRGISGFFSSVANRTGKNSLSWLSAALECNVVRLWQAF</sequence>
<keyword evidence="3" id="KW-1185">Reference proteome</keyword>
<dbReference type="AlphaFoldDB" id="A0AAP4BC14"/>
<reference evidence="2 3" key="1">
    <citation type="submission" date="2023-05" db="EMBL/GenBank/DDBJ databases">
        <title>[ruminococcus] sp. nov., isolated from a pig farm feces dump.</title>
        <authorList>
            <person name="Chang Y.-H."/>
        </authorList>
    </citation>
    <scope>NUCLEOTIDE SEQUENCE [LARGE SCALE GENOMIC DNA]</scope>
    <source>
        <strain evidence="2 3">YH-rum2234</strain>
    </source>
</reference>
<evidence type="ECO:0000313" key="2">
    <source>
        <dbReference type="EMBL" id="MDI9242940.1"/>
    </source>
</evidence>
<keyword evidence="1" id="KW-0472">Membrane</keyword>
<proteinExistence type="predicted"/>
<name>A0AAP4BC14_9FIRM</name>
<evidence type="ECO:0000256" key="1">
    <source>
        <dbReference type="SAM" id="Phobius"/>
    </source>
</evidence>
<protein>
    <submittedName>
        <fullName evidence="2">Uncharacterized protein</fullName>
    </submittedName>
</protein>
<gene>
    <name evidence="2" type="ORF">QJ036_10730</name>
</gene>
<dbReference type="Proteomes" id="UP001300383">
    <property type="component" value="Unassembled WGS sequence"/>
</dbReference>
<feature type="transmembrane region" description="Helical" evidence="1">
    <location>
        <begin position="6"/>
        <end position="22"/>
    </location>
</feature>
<accession>A0AAP4BC14</accession>
<organism evidence="2 3">
    <name type="scientific">Fusibacillus kribbianus</name>
    <dbReference type="NCBI Taxonomy" id="3044208"/>
    <lineage>
        <taxon>Bacteria</taxon>
        <taxon>Bacillati</taxon>
        <taxon>Bacillota</taxon>
        <taxon>Clostridia</taxon>
        <taxon>Lachnospirales</taxon>
        <taxon>Lachnospiraceae</taxon>
        <taxon>Fusibacillus</taxon>
    </lineage>
</organism>
<keyword evidence="1" id="KW-0812">Transmembrane</keyword>
<dbReference type="RefSeq" id="WP_283231374.1">
    <property type="nucleotide sequence ID" value="NZ_JASGBQ010000021.1"/>
</dbReference>
<comment type="caution">
    <text evidence="2">The sequence shown here is derived from an EMBL/GenBank/DDBJ whole genome shotgun (WGS) entry which is preliminary data.</text>
</comment>
<dbReference type="EMBL" id="JASGBQ010000021">
    <property type="protein sequence ID" value="MDI9242940.1"/>
    <property type="molecule type" value="Genomic_DNA"/>
</dbReference>
<evidence type="ECO:0000313" key="3">
    <source>
        <dbReference type="Proteomes" id="UP001300383"/>
    </source>
</evidence>